<protein>
    <submittedName>
        <fullName evidence="6">Transcriptional regulator, TetR family</fullName>
    </submittedName>
</protein>
<dbReference type="InterPro" id="IPR001647">
    <property type="entry name" value="HTH_TetR"/>
</dbReference>
<feature type="DNA-binding region" description="H-T-H motif" evidence="4">
    <location>
        <begin position="28"/>
        <end position="47"/>
    </location>
</feature>
<dbReference type="Proteomes" id="UP000004208">
    <property type="component" value="Unassembled WGS sequence"/>
</dbReference>
<proteinExistence type="predicted"/>
<accession>D7WAS8</accession>
<dbReference type="EMBL" id="ACLJ02000001">
    <property type="protein sequence ID" value="EFK54959.1"/>
    <property type="molecule type" value="Genomic_DNA"/>
</dbReference>
<feature type="domain" description="HTH tetR-type" evidence="5">
    <location>
        <begin position="6"/>
        <end position="65"/>
    </location>
</feature>
<dbReference type="Pfam" id="PF00440">
    <property type="entry name" value="TetR_N"/>
    <property type="match status" value="1"/>
</dbReference>
<dbReference type="Gene3D" id="1.10.357.10">
    <property type="entry name" value="Tetracycline Repressor, domain 2"/>
    <property type="match status" value="1"/>
</dbReference>
<evidence type="ECO:0000256" key="3">
    <source>
        <dbReference type="ARBA" id="ARBA00023163"/>
    </source>
</evidence>
<evidence type="ECO:0000256" key="4">
    <source>
        <dbReference type="PROSITE-ProRule" id="PRU00335"/>
    </source>
</evidence>
<comment type="caution">
    <text evidence="6">The sequence shown here is derived from an EMBL/GenBank/DDBJ whole genome shotgun (WGS) entry which is preliminary data.</text>
</comment>
<sequence>MRQDAVENRDVIVDAARKLFVEQGPGVSMRAIAKEAGVGEATASRHFPGRVELIDAISARALADIETVIDEALTSFDESPRDAWRGAAHAIGEMKLAVLAQALFGALSASVEGGTHEVSEIIGNRAAGLRRVYEPLVDKAKAARLCPADATPLDIHLGLGVITRPPPVTAVSERYFGGIQQELLDVMLEGLEARARREP</sequence>
<keyword evidence="1" id="KW-0805">Transcription regulation</keyword>
<evidence type="ECO:0000256" key="1">
    <source>
        <dbReference type="ARBA" id="ARBA00023015"/>
    </source>
</evidence>
<evidence type="ECO:0000313" key="6">
    <source>
        <dbReference type="EMBL" id="EFK54959.1"/>
    </source>
</evidence>
<keyword evidence="2 4" id="KW-0238">DNA-binding</keyword>
<dbReference type="AlphaFoldDB" id="D7WAS8"/>
<dbReference type="PANTHER" id="PTHR30055">
    <property type="entry name" value="HTH-TYPE TRANSCRIPTIONAL REGULATOR RUTR"/>
    <property type="match status" value="1"/>
</dbReference>
<evidence type="ECO:0000256" key="2">
    <source>
        <dbReference type="ARBA" id="ARBA00023125"/>
    </source>
</evidence>
<dbReference type="HOGENOM" id="CLU_069356_17_3_11"/>
<dbReference type="SUPFAM" id="SSF48498">
    <property type="entry name" value="Tetracyclin repressor-like, C-terminal domain"/>
    <property type="match status" value="1"/>
</dbReference>
<dbReference type="eggNOG" id="COG1309">
    <property type="taxonomic scope" value="Bacteria"/>
</dbReference>
<evidence type="ECO:0000313" key="7">
    <source>
        <dbReference type="Proteomes" id="UP000004208"/>
    </source>
</evidence>
<keyword evidence="3" id="KW-0804">Transcription</keyword>
<dbReference type="PANTHER" id="PTHR30055:SF234">
    <property type="entry name" value="HTH-TYPE TRANSCRIPTIONAL REGULATOR BETI"/>
    <property type="match status" value="1"/>
</dbReference>
<name>D7WAS8_9CORY</name>
<dbReference type="InterPro" id="IPR036271">
    <property type="entry name" value="Tet_transcr_reg_TetR-rel_C_sf"/>
</dbReference>
<dbReference type="PROSITE" id="PS50977">
    <property type="entry name" value="HTH_TETR_2"/>
    <property type="match status" value="1"/>
</dbReference>
<reference evidence="6" key="1">
    <citation type="submission" date="2010-06" db="EMBL/GenBank/DDBJ databases">
        <authorList>
            <person name="Muzny D."/>
            <person name="Qin X."/>
            <person name="Buhay C."/>
            <person name="Dugan-Rocha S."/>
            <person name="Ding Y."/>
            <person name="Chen G."/>
            <person name="Hawes A."/>
            <person name="Holder M."/>
            <person name="Jhangiani S."/>
            <person name="Johnson A."/>
            <person name="Khan Z."/>
            <person name="Li Z."/>
            <person name="Liu W."/>
            <person name="Liu X."/>
            <person name="Perez L."/>
            <person name="Shen H."/>
            <person name="Wang Q."/>
            <person name="Watt J."/>
            <person name="Xi L."/>
            <person name="Xin Y."/>
            <person name="Zhou J."/>
            <person name="Deng J."/>
            <person name="Jiang H."/>
            <person name="Liu Y."/>
            <person name="Qu J."/>
            <person name="Song X.-Z."/>
            <person name="Zhang L."/>
            <person name="Villasana D."/>
            <person name="Johnson A."/>
            <person name="Liu J."/>
            <person name="Liyanage D."/>
            <person name="Lorensuhewa L."/>
            <person name="Robinson T."/>
            <person name="Song A."/>
            <person name="Song B.-B."/>
            <person name="Dinh H."/>
            <person name="Thornton R."/>
            <person name="Coyle M."/>
            <person name="Francisco L."/>
            <person name="Jackson L."/>
            <person name="Javaid M."/>
            <person name="Korchina V."/>
            <person name="Kovar C."/>
            <person name="Mata R."/>
            <person name="Mathew T."/>
            <person name="Ngo R."/>
            <person name="Nguyen L."/>
            <person name="Nguyen N."/>
            <person name="Okwuonu G."/>
            <person name="Ongeri F."/>
            <person name="Pham C."/>
            <person name="Simmons D."/>
            <person name="Wilczek-Boney K."/>
            <person name="Hale W."/>
            <person name="Jakkamsetti A."/>
            <person name="Pham P."/>
            <person name="Ruth R."/>
            <person name="San Lucas F."/>
            <person name="Warren J."/>
            <person name="Zhang J."/>
            <person name="Zhao Z."/>
            <person name="Zhou C."/>
            <person name="Zhu D."/>
            <person name="Lee S."/>
            <person name="Bess C."/>
            <person name="Blankenburg K."/>
            <person name="Forbes L."/>
            <person name="Fu Q."/>
            <person name="Gubbala S."/>
            <person name="Hirani K."/>
            <person name="Jayaseelan J.C."/>
            <person name="Lara F."/>
            <person name="Munidasa M."/>
            <person name="Palculict T."/>
            <person name="Patil S."/>
            <person name="Pu L.-L."/>
            <person name="Saada N."/>
            <person name="Tang L."/>
            <person name="Weissenberger G."/>
            <person name="Zhu Y."/>
            <person name="Hemphill L."/>
            <person name="Shang Y."/>
            <person name="Youmans B."/>
            <person name="Ayvaz T."/>
            <person name="Ross M."/>
            <person name="Santibanez J."/>
            <person name="Aqrawi P."/>
            <person name="Gross S."/>
            <person name="Joshi V."/>
            <person name="Fowler G."/>
            <person name="Nazareth L."/>
            <person name="Reid J."/>
            <person name="Worley K."/>
            <person name="Petrosino J."/>
            <person name="Highlander S."/>
            <person name="Gibbs R."/>
        </authorList>
    </citation>
    <scope>NUCLEOTIDE SEQUENCE [LARGE SCALE GENOMIC DNA]</scope>
    <source>
        <strain evidence="6">ATCC 33030</strain>
    </source>
</reference>
<dbReference type="RefSeq" id="WP_005286616.1">
    <property type="nucleotide sequence ID" value="NZ_CM000961.1"/>
</dbReference>
<dbReference type="OrthoDB" id="9795011at2"/>
<dbReference type="PRINTS" id="PR00455">
    <property type="entry name" value="HTHTETR"/>
</dbReference>
<dbReference type="InterPro" id="IPR050109">
    <property type="entry name" value="HTH-type_TetR-like_transc_reg"/>
</dbReference>
<evidence type="ECO:0000259" key="5">
    <source>
        <dbReference type="PROSITE" id="PS50977"/>
    </source>
</evidence>
<dbReference type="InterPro" id="IPR009057">
    <property type="entry name" value="Homeodomain-like_sf"/>
</dbReference>
<organism evidence="6 7">
    <name type="scientific">Corynebacterium genitalium ATCC 33030</name>
    <dbReference type="NCBI Taxonomy" id="585529"/>
    <lineage>
        <taxon>Bacteria</taxon>
        <taxon>Bacillati</taxon>
        <taxon>Actinomycetota</taxon>
        <taxon>Actinomycetes</taxon>
        <taxon>Mycobacteriales</taxon>
        <taxon>Corynebacteriaceae</taxon>
        <taxon>Corynebacterium</taxon>
    </lineage>
</organism>
<dbReference type="SUPFAM" id="SSF46689">
    <property type="entry name" value="Homeodomain-like"/>
    <property type="match status" value="1"/>
</dbReference>
<dbReference type="GO" id="GO:0000976">
    <property type="term" value="F:transcription cis-regulatory region binding"/>
    <property type="evidence" value="ECO:0007669"/>
    <property type="project" value="TreeGrafter"/>
</dbReference>
<dbReference type="STRING" id="585529.HMPREF0291_10217"/>
<gene>
    <name evidence="6" type="ORF">HMPREF0291_10217</name>
</gene>
<dbReference type="GO" id="GO:0003700">
    <property type="term" value="F:DNA-binding transcription factor activity"/>
    <property type="evidence" value="ECO:0007669"/>
    <property type="project" value="TreeGrafter"/>
</dbReference>
<keyword evidence="7" id="KW-1185">Reference proteome</keyword>